<protein>
    <submittedName>
        <fullName evidence="2">Uncharacterized protein</fullName>
    </submittedName>
</protein>
<name>A0ABX8ZKV2_9SPHN</name>
<feature type="compositionally biased region" description="Low complexity" evidence="1">
    <location>
        <begin position="23"/>
        <end position="40"/>
    </location>
</feature>
<dbReference type="EMBL" id="CP081295">
    <property type="protein sequence ID" value="QZD89574.1"/>
    <property type="molecule type" value="Genomic_DNA"/>
</dbReference>
<accession>A0ABX8ZKV2</accession>
<feature type="region of interest" description="Disordered" evidence="1">
    <location>
        <begin position="20"/>
        <end position="48"/>
    </location>
</feature>
<evidence type="ECO:0000313" key="2">
    <source>
        <dbReference type="EMBL" id="QZD89574.1"/>
    </source>
</evidence>
<reference evidence="2 3" key="1">
    <citation type="submission" date="2021-08" db="EMBL/GenBank/DDBJ databases">
        <title>Comparative Genomics Analysis of the Genus Qipengyuania Reveals Extensive Genetic Diversity and Metabolic Versatility, Including the Description of Fifteen Novel Species.</title>
        <authorList>
            <person name="Liu Y."/>
        </authorList>
    </citation>
    <scope>NUCLEOTIDE SEQUENCE [LARGE SCALE GENOMIC DNA]</scope>
    <source>
        <strain evidence="2 3">1NDH13</strain>
    </source>
</reference>
<organism evidence="2 3">
    <name type="scientific">Qipengyuania aurantiaca</name>
    <dbReference type="NCBI Taxonomy" id="2867233"/>
    <lineage>
        <taxon>Bacteria</taxon>
        <taxon>Pseudomonadati</taxon>
        <taxon>Pseudomonadota</taxon>
        <taxon>Alphaproteobacteria</taxon>
        <taxon>Sphingomonadales</taxon>
        <taxon>Erythrobacteraceae</taxon>
        <taxon>Qipengyuania</taxon>
    </lineage>
</organism>
<evidence type="ECO:0000313" key="3">
    <source>
        <dbReference type="Proteomes" id="UP000824281"/>
    </source>
</evidence>
<keyword evidence="3" id="KW-1185">Reference proteome</keyword>
<dbReference type="PROSITE" id="PS51257">
    <property type="entry name" value="PROKAR_LIPOPROTEIN"/>
    <property type="match status" value="1"/>
</dbReference>
<dbReference type="Proteomes" id="UP000824281">
    <property type="component" value="Chromosome"/>
</dbReference>
<evidence type="ECO:0000256" key="1">
    <source>
        <dbReference type="SAM" id="MobiDB-lite"/>
    </source>
</evidence>
<proteinExistence type="predicted"/>
<sequence length="164" mass="16648">MRFLICTAGAIALAACSQGSDEPATPVAGPSSTAAASSADVDPRTINPDYTGPIPLAIKVGGDGPDMDACGTYAEVVAYDSSGEDIPYVHDAPSASTKARDKLSPGQGVQVCAAQNGFSGIVYPRDDQDAADCGIGSPVATEQNYTGPCLAGWVESRYLEMIAG</sequence>
<gene>
    <name evidence="2" type="ORF">K3148_12305</name>
</gene>
<dbReference type="RefSeq" id="WP_221425055.1">
    <property type="nucleotide sequence ID" value="NZ_CP081295.1"/>
</dbReference>